<dbReference type="PANTHER" id="PTHR46938">
    <property type="entry name" value="DISCOIDIN-1 SUBUNIT A-RELATED-RELATED"/>
    <property type="match status" value="1"/>
</dbReference>
<dbReference type="GO" id="GO:0070492">
    <property type="term" value="F:oligosaccharide binding"/>
    <property type="evidence" value="ECO:0007669"/>
    <property type="project" value="TreeGrafter"/>
</dbReference>
<evidence type="ECO:0000259" key="1">
    <source>
        <dbReference type="Pfam" id="PF01400"/>
    </source>
</evidence>
<feature type="domain" description="Peptidase M12A" evidence="1">
    <location>
        <begin position="82"/>
        <end position="229"/>
    </location>
</feature>
<dbReference type="AlphaFoldDB" id="A0A9X0DF75"/>
<organism evidence="3 4">
    <name type="scientific">Sclerotinia nivalis</name>
    <dbReference type="NCBI Taxonomy" id="352851"/>
    <lineage>
        <taxon>Eukaryota</taxon>
        <taxon>Fungi</taxon>
        <taxon>Dikarya</taxon>
        <taxon>Ascomycota</taxon>
        <taxon>Pezizomycotina</taxon>
        <taxon>Leotiomycetes</taxon>
        <taxon>Helotiales</taxon>
        <taxon>Sclerotiniaceae</taxon>
        <taxon>Sclerotinia</taxon>
    </lineage>
</organism>
<dbReference type="InterPro" id="IPR052487">
    <property type="entry name" value="Galactose-binding_lectin"/>
</dbReference>
<dbReference type="GO" id="GO:0098636">
    <property type="term" value="C:protein complex involved in cell adhesion"/>
    <property type="evidence" value="ECO:0007669"/>
    <property type="project" value="TreeGrafter"/>
</dbReference>
<dbReference type="Pfam" id="PF09458">
    <property type="entry name" value="H_lectin"/>
    <property type="match status" value="2"/>
</dbReference>
<dbReference type="InterPro" id="IPR024079">
    <property type="entry name" value="MetalloPept_cat_dom_sf"/>
</dbReference>
<evidence type="ECO:0000259" key="2">
    <source>
        <dbReference type="Pfam" id="PF09458"/>
    </source>
</evidence>
<proteinExistence type="predicted"/>
<name>A0A9X0DF75_9HELO</name>
<sequence length="559" mass="63791">MDSSQEFQEIHSCVVLRPSSYDVPLPLSNQNHDVDIKGNSLDISVYYPEGKAPLKLALDPYFYWSPGDAIHVRFLDLATPEHQKAAKEITTIVKEWEKAAHIRFIFDNAENSAVRVRFFSGDGGGWSALGTDCRRNLDPKKPTMSIGLARNKNLFRSTVLHEFGHVLGCVHEHSSPVSTIEWNREKVIEYYAVRHGWDESEVEKQIFHRYKEFETNHSSFDAESIMLYPLDRVLTKTRDVIPIRTELSLHDRSFIREIYPLRSVPQEKRAFYSWDYKSWERRDPKNTAEVKFDPKCEKSPNIAVGLVQFDIRSDMPLCIKASAICITDDGFNIQTETWGGSTLFSAGASWLKIEDPKTSDFQTGSASILGSPTPELKQDHNETLEFDRPFTSIPQVVVWIRGFHIGKNSECKLSASARNITKESFEIHINAGDNTELHDAIVTWVAYPGDKHGVFGGTTESKEMKLLPEQSDNRRGYSQLIDLTKAKMQQNCDAKKFHVYTGISSFQFGASDSFRLHTDVRKLDDIEDPIRKNSFWVDVKTWNRTVCTGATTSWLAIYE</sequence>
<comment type="caution">
    <text evidence="3">The sequence shown here is derived from an EMBL/GenBank/DDBJ whole genome shotgun (WGS) entry which is preliminary data.</text>
</comment>
<dbReference type="GO" id="GO:0009986">
    <property type="term" value="C:cell surface"/>
    <property type="evidence" value="ECO:0007669"/>
    <property type="project" value="TreeGrafter"/>
</dbReference>
<feature type="domain" description="H-type lectin" evidence="2">
    <location>
        <begin position="288"/>
        <end position="351"/>
    </location>
</feature>
<protein>
    <recommendedName>
        <fullName evidence="5">Peptidase metallopeptidase domain-containing protein</fullName>
    </recommendedName>
</protein>
<dbReference type="InterPro" id="IPR001506">
    <property type="entry name" value="Peptidase_M12A"/>
</dbReference>
<accession>A0A9X0DF75</accession>
<dbReference type="SUPFAM" id="SSF55486">
    <property type="entry name" value="Metalloproteases ('zincins'), catalytic domain"/>
    <property type="match status" value="1"/>
</dbReference>
<evidence type="ECO:0000313" key="3">
    <source>
        <dbReference type="EMBL" id="KAJ8060619.1"/>
    </source>
</evidence>
<reference evidence="3" key="1">
    <citation type="submission" date="2022-11" db="EMBL/GenBank/DDBJ databases">
        <title>Genome Resource of Sclerotinia nivalis Strain SnTB1, a Plant Pathogen Isolated from American Ginseng.</title>
        <authorList>
            <person name="Fan S."/>
        </authorList>
    </citation>
    <scope>NUCLEOTIDE SEQUENCE</scope>
    <source>
        <strain evidence="3">SnTB1</strain>
    </source>
</reference>
<dbReference type="Proteomes" id="UP001152300">
    <property type="component" value="Unassembled WGS sequence"/>
</dbReference>
<gene>
    <name evidence="3" type="ORF">OCU04_010929</name>
</gene>
<dbReference type="GO" id="GO:0046871">
    <property type="term" value="F:N-acetylgalactosamine binding"/>
    <property type="evidence" value="ECO:0007669"/>
    <property type="project" value="TreeGrafter"/>
</dbReference>
<dbReference type="GO" id="GO:0030247">
    <property type="term" value="F:polysaccharide binding"/>
    <property type="evidence" value="ECO:0007669"/>
    <property type="project" value="TreeGrafter"/>
</dbReference>
<dbReference type="Gene3D" id="3.40.390.10">
    <property type="entry name" value="Collagenase (Catalytic Domain)"/>
    <property type="match status" value="1"/>
</dbReference>
<dbReference type="GO" id="GO:0098609">
    <property type="term" value="P:cell-cell adhesion"/>
    <property type="evidence" value="ECO:0007669"/>
    <property type="project" value="TreeGrafter"/>
</dbReference>
<evidence type="ECO:0000313" key="4">
    <source>
        <dbReference type="Proteomes" id="UP001152300"/>
    </source>
</evidence>
<dbReference type="Gene3D" id="2.60.40.2080">
    <property type="match status" value="3"/>
</dbReference>
<dbReference type="EMBL" id="JAPEIS010000013">
    <property type="protein sequence ID" value="KAJ8060619.1"/>
    <property type="molecule type" value="Genomic_DNA"/>
</dbReference>
<dbReference type="GO" id="GO:0004222">
    <property type="term" value="F:metalloendopeptidase activity"/>
    <property type="evidence" value="ECO:0007669"/>
    <property type="project" value="InterPro"/>
</dbReference>
<dbReference type="Pfam" id="PF01400">
    <property type="entry name" value="Astacin"/>
    <property type="match status" value="1"/>
</dbReference>
<dbReference type="GO" id="GO:0006508">
    <property type="term" value="P:proteolysis"/>
    <property type="evidence" value="ECO:0007669"/>
    <property type="project" value="InterPro"/>
</dbReference>
<evidence type="ECO:0008006" key="5">
    <source>
        <dbReference type="Google" id="ProtNLM"/>
    </source>
</evidence>
<keyword evidence="4" id="KW-1185">Reference proteome</keyword>
<dbReference type="InterPro" id="IPR019019">
    <property type="entry name" value="H-type_lectin_domain"/>
</dbReference>
<feature type="domain" description="H-type lectin" evidence="2">
    <location>
        <begin position="383"/>
        <end position="447"/>
    </location>
</feature>
<dbReference type="OrthoDB" id="291007at2759"/>
<dbReference type="InterPro" id="IPR037221">
    <property type="entry name" value="H-type_lectin_dom_sf"/>
</dbReference>
<dbReference type="SUPFAM" id="SSF141086">
    <property type="entry name" value="Agglutinin HPA-like"/>
    <property type="match status" value="2"/>
</dbReference>